<dbReference type="InterPro" id="IPR029903">
    <property type="entry name" value="RmlD-like-bd"/>
</dbReference>
<keyword evidence="6" id="KW-0521">NADP</keyword>
<comment type="caution">
    <text evidence="8">The sequence shown here is derived from an EMBL/GenBank/DDBJ whole genome shotgun (WGS) entry which is preliminary data.</text>
</comment>
<comment type="pathway">
    <text evidence="1 6">Carbohydrate biosynthesis; dTDP-L-rhamnose biosynthesis.</text>
</comment>
<dbReference type="PANTHER" id="PTHR10491">
    <property type="entry name" value="DTDP-4-DEHYDRORHAMNOSE REDUCTASE"/>
    <property type="match status" value="1"/>
</dbReference>
<dbReference type="InterPro" id="IPR005913">
    <property type="entry name" value="dTDP_dehydrorham_reduct"/>
</dbReference>
<comment type="function">
    <text evidence="6">Catalyzes the reduction of dTDP-6-deoxy-L-lyxo-4-hexulose to yield dTDP-L-rhamnose.</text>
</comment>
<evidence type="ECO:0000256" key="4">
    <source>
        <dbReference type="ARBA" id="ARBA00017099"/>
    </source>
</evidence>
<comment type="catalytic activity">
    <reaction evidence="5">
        <text>dTDP-beta-L-rhamnose + NADP(+) = dTDP-4-dehydro-beta-L-rhamnose + NADPH + H(+)</text>
        <dbReference type="Rhea" id="RHEA:21796"/>
        <dbReference type="ChEBI" id="CHEBI:15378"/>
        <dbReference type="ChEBI" id="CHEBI:57510"/>
        <dbReference type="ChEBI" id="CHEBI:57783"/>
        <dbReference type="ChEBI" id="CHEBI:58349"/>
        <dbReference type="ChEBI" id="CHEBI:62830"/>
        <dbReference type="EC" id="1.1.1.133"/>
    </reaction>
</comment>
<evidence type="ECO:0000313" key="9">
    <source>
        <dbReference type="Proteomes" id="UP000462014"/>
    </source>
</evidence>
<dbReference type="Proteomes" id="UP000462014">
    <property type="component" value="Unassembled WGS sequence"/>
</dbReference>
<accession>A0A7K1SY46</accession>
<dbReference type="UniPathway" id="UPA00124"/>
<protein>
    <recommendedName>
        <fullName evidence="4 6">dTDP-4-dehydrorhamnose reductase</fullName>
        <ecNumber evidence="3 6">1.1.1.133</ecNumber>
    </recommendedName>
</protein>
<dbReference type="Gene3D" id="3.40.50.720">
    <property type="entry name" value="NAD(P)-binding Rossmann-like Domain"/>
    <property type="match status" value="1"/>
</dbReference>
<proteinExistence type="inferred from homology"/>
<dbReference type="AlphaFoldDB" id="A0A7K1SY46"/>
<dbReference type="RefSeq" id="WP_157567292.1">
    <property type="nucleotide sequence ID" value="NZ_WPIK01000009.1"/>
</dbReference>
<dbReference type="EC" id="1.1.1.133" evidence="3 6"/>
<gene>
    <name evidence="8" type="ORF">GO621_11950</name>
</gene>
<dbReference type="SUPFAM" id="SSF51735">
    <property type="entry name" value="NAD(P)-binding Rossmann-fold domains"/>
    <property type="match status" value="1"/>
</dbReference>
<feature type="domain" description="RmlD-like substrate binding" evidence="7">
    <location>
        <begin position="5"/>
        <end position="292"/>
    </location>
</feature>
<dbReference type="GO" id="GO:0008831">
    <property type="term" value="F:dTDP-4-dehydrorhamnose reductase activity"/>
    <property type="evidence" value="ECO:0007669"/>
    <property type="project" value="UniProtKB-EC"/>
</dbReference>
<dbReference type="PANTHER" id="PTHR10491:SF4">
    <property type="entry name" value="METHIONINE ADENOSYLTRANSFERASE 2 SUBUNIT BETA"/>
    <property type="match status" value="1"/>
</dbReference>
<dbReference type="EMBL" id="WPIK01000009">
    <property type="protein sequence ID" value="MVN22245.1"/>
    <property type="molecule type" value="Genomic_DNA"/>
</dbReference>
<organism evidence="8 9">
    <name type="scientific">Mucilaginibacter arboris</name>
    <dbReference type="NCBI Taxonomy" id="2682090"/>
    <lineage>
        <taxon>Bacteria</taxon>
        <taxon>Pseudomonadati</taxon>
        <taxon>Bacteroidota</taxon>
        <taxon>Sphingobacteriia</taxon>
        <taxon>Sphingobacteriales</taxon>
        <taxon>Sphingobacteriaceae</taxon>
        <taxon>Mucilaginibacter</taxon>
    </lineage>
</organism>
<dbReference type="CDD" id="cd05254">
    <property type="entry name" value="dTDP_HR_like_SDR_e"/>
    <property type="match status" value="1"/>
</dbReference>
<name>A0A7K1SY46_9SPHI</name>
<evidence type="ECO:0000313" key="8">
    <source>
        <dbReference type="EMBL" id="MVN22245.1"/>
    </source>
</evidence>
<dbReference type="GO" id="GO:0019305">
    <property type="term" value="P:dTDP-rhamnose biosynthetic process"/>
    <property type="evidence" value="ECO:0007669"/>
    <property type="project" value="UniProtKB-UniPathway"/>
</dbReference>
<evidence type="ECO:0000256" key="5">
    <source>
        <dbReference type="ARBA" id="ARBA00048200"/>
    </source>
</evidence>
<evidence type="ECO:0000259" key="7">
    <source>
        <dbReference type="Pfam" id="PF04321"/>
    </source>
</evidence>
<sequence>MTQKKVYIAGAGGMLGEAFYQVFKDDYLIKCTDKDVNANWLSFLDFRDFDKYKQDVEEFKPDYLFHLGAYTDLEFCELNVDDTYLTNTIAVENAVYIANELNIPLLYISTAGIFDGKKELYDDWDQPNPLGHYARSKYMGERYVVEHADRYVVCRAGWMMGGGPDKDKKFINKLIKQLVSGKRDLYIVDDKDGTPTFTVDFAKNAKAIIEKEYWGLYNLVCKGQTSRREVAEELVNIIGLQDKVVFHDVTSEYFKETYFAQRPACERLVNKKLELRELNIMRDWRIALKNYIGLYFSEYLKDKF</sequence>
<evidence type="ECO:0000256" key="2">
    <source>
        <dbReference type="ARBA" id="ARBA00010944"/>
    </source>
</evidence>
<evidence type="ECO:0000256" key="3">
    <source>
        <dbReference type="ARBA" id="ARBA00012929"/>
    </source>
</evidence>
<keyword evidence="9" id="KW-1185">Reference proteome</keyword>
<comment type="similarity">
    <text evidence="2 6">Belongs to the dTDP-4-dehydrorhamnose reductase family.</text>
</comment>
<keyword evidence="6" id="KW-0560">Oxidoreductase</keyword>
<dbReference type="GO" id="GO:0005829">
    <property type="term" value="C:cytosol"/>
    <property type="evidence" value="ECO:0007669"/>
    <property type="project" value="TreeGrafter"/>
</dbReference>
<evidence type="ECO:0000256" key="1">
    <source>
        <dbReference type="ARBA" id="ARBA00004781"/>
    </source>
</evidence>
<dbReference type="Pfam" id="PF04321">
    <property type="entry name" value="RmlD_sub_bind"/>
    <property type="match status" value="1"/>
</dbReference>
<dbReference type="InterPro" id="IPR036291">
    <property type="entry name" value="NAD(P)-bd_dom_sf"/>
</dbReference>
<evidence type="ECO:0000256" key="6">
    <source>
        <dbReference type="RuleBase" id="RU364082"/>
    </source>
</evidence>
<reference evidence="8 9" key="1">
    <citation type="submission" date="2019-12" db="EMBL/GenBank/DDBJ databases">
        <title>Mucilaginibacter sp. HMF7410 genome sequencing and assembly.</title>
        <authorList>
            <person name="Kang H."/>
            <person name="Cha I."/>
            <person name="Kim H."/>
            <person name="Joh K."/>
        </authorList>
    </citation>
    <scope>NUCLEOTIDE SEQUENCE [LARGE SCALE GENOMIC DNA]</scope>
    <source>
        <strain evidence="8 9">HMF7410</strain>
    </source>
</reference>